<protein>
    <submittedName>
        <fullName evidence="2">Uncharacterized protein</fullName>
    </submittedName>
</protein>
<name>A0A427SFQ3_CLOBU</name>
<feature type="transmembrane region" description="Helical" evidence="1">
    <location>
        <begin position="121"/>
        <end position="143"/>
    </location>
</feature>
<dbReference type="Proteomes" id="UP000474042">
    <property type="component" value="Unassembled WGS sequence"/>
</dbReference>
<proteinExistence type="predicted"/>
<evidence type="ECO:0000313" key="2">
    <source>
        <dbReference type="EMBL" id="GEQ20693.1"/>
    </source>
</evidence>
<organism evidence="2 4">
    <name type="scientific">Clostridium butyricum</name>
    <dbReference type="NCBI Taxonomy" id="1492"/>
    <lineage>
        <taxon>Bacteria</taxon>
        <taxon>Bacillati</taxon>
        <taxon>Bacillota</taxon>
        <taxon>Clostridia</taxon>
        <taxon>Eubacteriales</taxon>
        <taxon>Clostridiaceae</taxon>
        <taxon>Clostridium</taxon>
    </lineage>
</organism>
<sequence>MDILTTYVNNTFSAIPETEEIKKLKSEILNRIEKRYTILKSEGKSENEITGIIVSEFSNISELINEKLNIHSSAENTDIISDDDSINSYKNNRLLKAIVSAYWPSVVLLYLFVSFTFGNWYVSWLIFILAVVLKNFFCTYFNIETK</sequence>
<dbReference type="AlphaFoldDB" id="A0A427SFQ3"/>
<gene>
    <name evidence="2" type="ORF">CBU02nite_11990</name>
    <name evidence="3" type="ORF">GND98_010605</name>
</gene>
<dbReference type="KEGG" id="cbut:ATN24_20275"/>
<dbReference type="RefSeq" id="WP_024040498.1">
    <property type="nucleotide sequence ID" value="NZ_BKBC01000011.1"/>
</dbReference>
<feature type="transmembrane region" description="Helical" evidence="1">
    <location>
        <begin position="94"/>
        <end position="115"/>
    </location>
</feature>
<dbReference type="EMBL" id="WOFV02000030">
    <property type="protein sequence ID" value="NAS18304.1"/>
    <property type="molecule type" value="Genomic_DNA"/>
</dbReference>
<reference evidence="3 5" key="2">
    <citation type="submission" date="2020-01" db="EMBL/GenBank/DDBJ databases">
        <title>Genome sequence of a 1,3-propanediol producer, Clostridium butyricum S3.</title>
        <authorList>
            <person name="Zhou J."/>
        </authorList>
    </citation>
    <scope>NUCLEOTIDE SEQUENCE [LARGE SCALE GENOMIC DNA]</scope>
    <source>
        <strain evidence="3 5">S3</strain>
    </source>
</reference>
<dbReference type="EMBL" id="BKBC01000011">
    <property type="protein sequence ID" value="GEQ20693.1"/>
    <property type="molecule type" value="Genomic_DNA"/>
</dbReference>
<dbReference type="OrthoDB" id="9815852at2"/>
<evidence type="ECO:0000313" key="5">
    <source>
        <dbReference type="Proteomes" id="UP000474042"/>
    </source>
</evidence>
<comment type="caution">
    <text evidence="2">The sequence shown here is derived from an EMBL/GenBank/DDBJ whole genome shotgun (WGS) entry which is preliminary data.</text>
</comment>
<dbReference type="Proteomes" id="UP000321089">
    <property type="component" value="Unassembled WGS sequence"/>
</dbReference>
<evidence type="ECO:0000256" key="1">
    <source>
        <dbReference type="SAM" id="Phobius"/>
    </source>
</evidence>
<reference evidence="2 4" key="1">
    <citation type="submission" date="2019-07" db="EMBL/GenBank/DDBJ databases">
        <title>Whole genome shotgun sequence of Clostridium butyricum NBRC 3858.</title>
        <authorList>
            <person name="Hosoyama A."/>
            <person name="Uohara A."/>
            <person name="Ohji S."/>
            <person name="Ichikawa N."/>
        </authorList>
    </citation>
    <scope>NUCLEOTIDE SEQUENCE [LARGE SCALE GENOMIC DNA]</scope>
    <source>
        <strain evidence="2 4">NBRC 3858</strain>
    </source>
</reference>
<keyword evidence="1" id="KW-0812">Transmembrane</keyword>
<keyword evidence="1" id="KW-0472">Membrane</keyword>
<evidence type="ECO:0000313" key="4">
    <source>
        <dbReference type="Proteomes" id="UP000321089"/>
    </source>
</evidence>
<accession>A0A427SFQ3</accession>
<keyword evidence="1" id="KW-1133">Transmembrane helix</keyword>
<evidence type="ECO:0000313" key="3">
    <source>
        <dbReference type="EMBL" id="NAS18304.1"/>
    </source>
</evidence>